<keyword evidence="2" id="KW-1185">Reference proteome</keyword>
<proteinExistence type="predicted"/>
<evidence type="ECO:0000313" key="1">
    <source>
        <dbReference type="EMBL" id="GCE75656.1"/>
    </source>
</evidence>
<evidence type="ECO:0008006" key="3">
    <source>
        <dbReference type="Google" id="ProtNLM"/>
    </source>
</evidence>
<organism evidence="1 2">
    <name type="scientific">Cellulomonas biazotea</name>
    <dbReference type="NCBI Taxonomy" id="1709"/>
    <lineage>
        <taxon>Bacteria</taxon>
        <taxon>Bacillati</taxon>
        <taxon>Actinomycetota</taxon>
        <taxon>Actinomycetes</taxon>
        <taxon>Micrococcales</taxon>
        <taxon>Cellulomonadaceae</taxon>
        <taxon>Cellulomonas</taxon>
    </lineage>
</organism>
<dbReference type="RefSeq" id="WP_130780253.1">
    <property type="nucleotide sequence ID" value="NZ_BIMR01000038.1"/>
</dbReference>
<sequence>MARDSYTDTDRTGDYSWTAEDRAATLIHDDTFWDTVDVLPTRPARGPGRPNEFPPSVYLLYCMAASAMGAHRAAASWMGKRNVWRKIRKQWARRGVELPKMPPTRGQCNYNRDRHVAPFTDAIERAFEASARRRARRHGLLDSPFRTSSRPGRANVVVADATVPRMPMSREAYERRTAAGEVLDYGYYTEAGDHPVFGSKFLMPSVRGVDANGNVLPNCRLILGVPHVPFDAPGGEASVAVDKLLELRGHLEGMHGVRYDGALRGTHFDALMAAGLAVVSPTHDGIKRKAYGTITCRHTEKPGAEECSTVHDLFTEDGNLGVTEVIVDKGTTRVFHALPRLRENVRENKSGFVWYAQYLLPCGHAFMAPLTRTAADIANGYNRAENLRLHPPGSPVYAGTYGWRSDTETTHNQLDTWLYRHRMIAHTLERQRLVMIGFAVTINAITDWYWRRTPST</sequence>
<evidence type="ECO:0000313" key="2">
    <source>
        <dbReference type="Proteomes" id="UP000289954"/>
    </source>
</evidence>
<name>A0A402DNH4_9CELL</name>
<protein>
    <recommendedName>
        <fullName evidence="3">Transposase</fullName>
    </recommendedName>
</protein>
<dbReference type="AlphaFoldDB" id="A0A402DNH4"/>
<comment type="caution">
    <text evidence="1">The sequence shown here is derived from an EMBL/GenBank/DDBJ whole genome shotgun (WGS) entry which is preliminary data.</text>
</comment>
<dbReference type="Proteomes" id="UP000289954">
    <property type="component" value="Unassembled WGS sequence"/>
</dbReference>
<dbReference type="EMBL" id="BIMR01000038">
    <property type="protein sequence ID" value="GCE75656.1"/>
    <property type="molecule type" value="Genomic_DNA"/>
</dbReference>
<dbReference type="OrthoDB" id="3943503at2"/>
<gene>
    <name evidence="1" type="ORF">CBZ_07120</name>
</gene>
<accession>A0A402DNH4</accession>
<reference evidence="1 2" key="1">
    <citation type="submission" date="2019-01" db="EMBL/GenBank/DDBJ databases">
        <title>Draft genome sequence of Cellulomonas takizawaensis strain TKZ-21.</title>
        <authorList>
            <person name="Yamamura H."/>
            <person name="Hayashi T."/>
            <person name="Hamada M."/>
            <person name="Serisawa Y."/>
            <person name="Matsuyama K."/>
            <person name="Nakagawa Y."/>
            <person name="Otoguro M."/>
            <person name="Yanagida F."/>
            <person name="Hayakawa M."/>
        </authorList>
    </citation>
    <scope>NUCLEOTIDE SEQUENCE [LARGE SCALE GENOMIC DNA]</scope>
    <source>
        <strain evidence="1 2">NBRC12680</strain>
    </source>
</reference>